<protein>
    <submittedName>
        <fullName evidence="2">Uncharacterized protein</fullName>
    </submittedName>
</protein>
<sequence>MAHRNGDDDAIYDVDGYPLLDAETVDESKPDPDENEGEDDGGT</sequence>
<keyword evidence="3" id="KW-1185">Reference proteome</keyword>
<proteinExistence type="predicted"/>
<gene>
    <name evidence="2" type="ORF">ACFP4F_17265</name>
</gene>
<organism evidence="2 3">
    <name type="scientific">Streptomyces ochraceiscleroticus</name>
    <dbReference type="NCBI Taxonomy" id="47761"/>
    <lineage>
        <taxon>Bacteria</taxon>
        <taxon>Bacillati</taxon>
        <taxon>Actinomycetota</taxon>
        <taxon>Actinomycetes</taxon>
        <taxon>Kitasatosporales</taxon>
        <taxon>Streptomycetaceae</taxon>
        <taxon>Streptomyces</taxon>
    </lineage>
</organism>
<comment type="caution">
    <text evidence="2">The sequence shown here is derived from an EMBL/GenBank/DDBJ whole genome shotgun (WGS) entry which is preliminary data.</text>
</comment>
<dbReference type="RefSeq" id="WP_281179357.1">
    <property type="nucleotide sequence ID" value="NZ_JBHSPX010000004.1"/>
</dbReference>
<dbReference type="Proteomes" id="UP001596139">
    <property type="component" value="Unassembled WGS sequence"/>
</dbReference>
<name>A0ABW1MMU1_9ACTN</name>
<evidence type="ECO:0000313" key="2">
    <source>
        <dbReference type="EMBL" id="MFC6064287.1"/>
    </source>
</evidence>
<feature type="compositionally biased region" description="Acidic residues" evidence="1">
    <location>
        <begin position="33"/>
        <end position="43"/>
    </location>
</feature>
<dbReference type="EMBL" id="JBHSPX010000004">
    <property type="protein sequence ID" value="MFC6064287.1"/>
    <property type="molecule type" value="Genomic_DNA"/>
</dbReference>
<feature type="region of interest" description="Disordered" evidence="1">
    <location>
        <begin position="1"/>
        <end position="43"/>
    </location>
</feature>
<reference evidence="3" key="1">
    <citation type="journal article" date="2019" name="Int. J. Syst. Evol. Microbiol.">
        <title>The Global Catalogue of Microorganisms (GCM) 10K type strain sequencing project: providing services to taxonomists for standard genome sequencing and annotation.</title>
        <authorList>
            <consortium name="The Broad Institute Genomics Platform"/>
            <consortium name="The Broad Institute Genome Sequencing Center for Infectious Disease"/>
            <person name="Wu L."/>
            <person name="Ma J."/>
        </authorList>
    </citation>
    <scope>NUCLEOTIDE SEQUENCE [LARGE SCALE GENOMIC DNA]</scope>
    <source>
        <strain evidence="3">CGMCC 1.15180</strain>
    </source>
</reference>
<evidence type="ECO:0000313" key="3">
    <source>
        <dbReference type="Proteomes" id="UP001596139"/>
    </source>
</evidence>
<evidence type="ECO:0000256" key="1">
    <source>
        <dbReference type="SAM" id="MobiDB-lite"/>
    </source>
</evidence>
<accession>A0ABW1MMU1</accession>